<evidence type="ECO:0000256" key="4">
    <source>
        <dbReference type="ARBA" id="ARBA00022448"/>
    </source>
</evidence>
<name>A0A8B7ZP94_ACAPL</name>
<sequence>MATPIDVEDETILASVFKDAFPDSWRENPDFALYLAELSSYGVDKLNREPERLAEERAQILQQTQELAFHNYKTFIETADCCKEIVEDFNLVETHVNSLLEKLPPFSEECNKFMKEAQEISISRRMNNLTLSKHTQLLEILEIPQLMDTCVRNSYYEEALELSGYVKRLEKKHTTIPVIQDIVKEVKGSTQLMLNQMLQQLRTNIQLPACLRLIGYLRRMDLFTESELRIKFLQARDAWFQSILSAIAKEDAYFHITKVIEASRVHLFDIITQYRAIFSDDDPILSSSQDSATNEGALFHGWVGQKVSQFLRTLEADLTRGVGGRLDSLLGQCMYFGLSFSRVGADFRGLLAPLFQQAALRGFTLALDEATKRFEEAMHSYTLIATPSLSTGTLSAGTMQGDKSLAPPTVLMDHPPLAIYTNAVLSAFNDLRLCAPVAIAQDVATALHSSLEALAQATLAYHRAEESTFNEKERAFFVQFCQIAAFDLIPYMNRCLQALFPAATIATTLGVTVSDVQKMGYIGVLDVSSVSEALKPLLPAAPEPLTEEPQDTLDSQAGDLQESQRPVQSATIETITESPEEEAGEEGGLVLEMTPGESDTTEGSLAVETNTDVSTAVERSSDSAVTFNLGDES</sequence>
<dbReference type="AlphaFoldDB" id="A0A8B7ZP94"/>
<dbReference type="PIRSF" id="PIRSF015415">
    <property type="entry name" value="COG8"/>
    <property type="match status" value="1"/>
</dbReference>
<dbReference type="InterPro" id="IPR016159">
    <property type="entry name" value="Cullin_repeat-like_dom_sf"/>
</dbReference>
<evidence type="ECO:0000256" key="6">
    <source>
        <dbReference type="ARBA" id="ARBA00023034"/>
    </source>
</evidence>
<evidence type="ECO:0000256" key="1">
    <source>
        <dbReference type="ARBA" id="ARBA00004395"/>
    </source>
</evidence>
<dbReference type="GO" id="GO:0015031">
    <property type="term" value="P:protein transport"/>
    <property type="evidence" value="ECO:0007669"/>
    <property type="project" value="UniProtKB-UniRule"/>
</dbReference>
<gene>
    <name evidence="12" type="primary">LOC110988327</name>
</gene>
<comment type="subunit">
    <text evidence="9">Component of the conserved oligomeric Golgi complex which is composed of eight different subunits and is required for normal Golgi morphology and localization.</text>
</comment>
<evidence type="ECO:0000256" key="5">
    <source>
        <dbReference type="ARBA" id="ARBA00022927"/>
    </source>
</evidence>
<protein>
    <recommendedName>
        <fullName evidence="3 9">Conserved oligomeric Golgi complex subunit 8</fullName>
        <shortName evidence="9">COG complex subunit 8</shortName>
    </recommendedName>
    <alternativeName>
        <fullName evidence="8 9">Component of oligomeric Golgi complex 8</fullName>
    </alternativeName>
</protein>
<dbReference type="Proteomes" id="UP000694845">
    <property type="component" value="Unplaced"/>
</dbReference>
<dbReference type="GO" id="GO:0017119">
    <property type="term" value="C:Golgi transport complex"/>
    <property type="evidence" value="ECO:0007669"/>
    <property type="project" value="UniProtKB-UniRule"/>
</dbReference>
<keyword evidence="6 9" id="KW-0333">Golgi apparatus</keyword>
<dbReference type="OMA" id="QRCIHGV"/>
<dbReference type="OrthoDB" id="1661054at2759"/>
<dbReference type="InterPro" id="IPR007255">
    <property type="entry name" value="COG8"/>
</dbReference>
<keyword evidence="4 9" id="KW-0813">Transport</keyword>
<dbReference type="SUPFAM" id="SSF74788">
    <property type="entry name" value="Cullin repeat-like"/>
    <property type="match status" value="1"/>
</dbReference>
<comment type="subcellular location">
    <subcellularLocation>
        <location evidence="1 9">Golgi apparatus membrane</location>
        <topology evidence="1 9">Peripheral membrane protein</topology>
    </subcellularLocation>
</comment>
<organism evidence="11 12">
    <name type="scientific">Acanthaster planci</name>
    <name type="common">Crown-of-thorns starfish</name>
    <dbReference type="NCBI Taxonomy" id="133434"/>
    <lineage>
        <taxon>Eukaryota</taxon>
        <taxon>Metazoa</taxon>
        <taxon>Echinodermata</taxon>
        <taxon>Eleutherozoa</taxon>
        <taxon>Asterozoa</taxon>
        <taxon>Asteroidea</taxon>
        <taxon>Valvatacea</taxon>
        <taxon>Valvatida</taxon>
        <taxon>Acanthasteridae</taxon>
        <taxon>Acanthaster</taxon>
    </lineage>
</organism>
<comment type="similarity">
    <text evidence="2 9">Belongs to the COG8 family.</text>
</comment>
<dbReference type="KEGG" id="aplc:110988327"/>
<evidence type="ECO:0000256" key="8">
    <source>
        <dbReference type="ARBA" id="ARBA00031347"/>
    </source>
</evidence>
<dbReference type="CTD" id="84342"/>
<dbReference type="GeneID" id="110988327"/>
<keyword evidence="7 9" id="KW-0472">Membrane</keyword>
<proteinExistence type="inferred from homology"/>
<evidence type="ECO:0000313" key="11">
    <source>
        <dbReference type="Proteomes" id="UP000694845"/>
    </source>
</evidence>
<dbReference type="PANTHER" id="PTHR21311:SF0">
    <property type="entry name" value="CONSERVED OLIGOMERIC GOLGI COMPLEX SUBUNIT 8"/>
    <property type="match status" value="1"/>
</dbReference>
<accession>A0A8B7ZP94</accession>
<evidence type="ECO:0000313" key="12">
    <source>
        <dbReference type="RefSeq" id="XP_022107408.1"/>
    </source>
</evidence>
<keyword evidence="11" id="KW-1185">Reference proteome</keyword>
<dbReference type="GO" id="GO:0006891">
    <property type="term" value="P:intra-Golgi vesicle-mediated transport"/>
    <property type="evidence" value="ECO:0007669"/>
    <property type="project" value="TreeGrafter"/>
</dbReference>
<evidence type="ECO:0000256" key="3">
    <source>
        <dbReference type="ARBA" id="ARBA00020983"/>
    </source>
</evidence>
<dbReference type="PANTHER" id="PTHR21311">
    <property type="entry name" value="CONSERVED OLIGOMERIC GOLGI COMPLEX COMPONENT 8"/>
    <property type="match status" value="1"/>
</dbReference>
<reference evidence="12" key="1">
    <citation type="submission" date="2025-08" db="UniProtKB">
        <authorList>
            <consortium name="RefSeq"/>
        </authorList>
    </citation>
    <scope>IDENTIFICATION</scope>
</reference>
<dbReference type="RefSeq" id="XP_022107408.1">
    <property type="nucleotide sequence ID" value="XM_022251716.1"/>
</dbReference>
<dbReference type="GO" id="GO:0000139">
    <property type="term" value="C:Golgi membrane"/>
    <property type="evidence" value="ECO:0007669"/>
    <property type="project" value="UniProtKB-SubCell"/>
</dbReference>
<evidence type="ECO:0000256" key="2">
    <source>
        <dbReference type="ARBA" id="ARBA00006419"/>
    </source>
</evidence>
<evidence type="ECO:0000256" key="9">
    <source>
        <dbReference type="PIRNR" id="PIRNR015415"/>
    </source>
</evidence>
<feature type="region of interest" description="Disordered" evidence="10">
    <location>
        <begin position="541"/>
        <end position="633"/>
    </location>
</feature>
<keyword evidence="5 9" id="KW-0653">Protein transport</keyword>
<dbReference type="InterPro" id="IPR016632">
    <property type="entry name" value="COG8_Metazoal_Plant"/>
</dbReference>
<evidence type="ECO:0000256" key="10">
    <source>
        <dbReference type="SAM" id="MobiDB-lite"/>
    </source>
</evidence>
<feature type="compositionally biased region" description="Polar residues" evidence="10">
    <location>
        <begin position="597"/>
        <end position="626"/>
    </location>
</feature>
<evidence type="ECO:0000256" key="7">
    <source>
        <dbReference type="ARBA" id="ARBA00023136"/>
    </source>
</evidence>
<dbReference type="Pfam" id="PF04124">
    <property type="entry name" value="Dor1"/>
    <property type="match status" value="1"/>
</dbReference>